<dbReference type="InterPro" id="IPR029063">
    <property type="entry name" value="SAM-dependent_MTases_sf"/>
</dbReference>
<dbReference type="PANTHER" id="PTHR43591:SF24">
    <property type="entry name" value="2-METHOXY-6-POLYPRENYL-1,4-BENZOQUINOL METHYLASE, MITOCHONDRIAL"/>
    <property type="match status" value="1"/>
</dbReference>
<dbReference type="GO" id="GO:0032259">
    <property type="term" value="P:methylation"/>
    <property type="evidence" value="ECO:0007669"/>
    <property type="project" value="UniProtKB-KW"/>
</dbReference>
<gene>
    <name evidence="2" type="ORF">OR613_09670</name>
</gene>
<dbReference type="InterPro" id="IPR013216">
    <property type="entry name" value="Methyltransf_11"/>
</dbReference>
<keyword evidence="3" id="KW-1185">Reference proteome</keyword>
<dbReference type="Gene3D" id="3.40.50.150">
    <property type="entry name" value="Vaccinia Virus protein VP39"/>
    <property type="match status" value="1"/>
</dbReference>
<dbReference type="EMBL" id="CP112887">
    <property type="protein sequence ID" value="WBW63136.1"/>
    <property type="molecule type" value="Genomic_DNA"/>
</dbReference>
<keyword evidence="2" id="KW-0489">Methyltransferase</keyword>
<proteinExistence type="predicted"/>
<keyword evidence="2" id="KW-0808">Transferase</keyword>
<dbReference type="AlphaFoldDB" id="A0AAJ5QWE4"/>
<reference evidence="2 3" key="1">
    <citation type="journal article" date="2023" name="Microbiol. Resour. Announc.">
        <title>Complete Genome Sequence of the First Colistin-Resistant Raoultella electrica Strain.</title>
        <authorList>
            <person name="Aldeia C."/>
            <person name="Campos-Madueno E.I."/>
            <person name="Sendi P."/>
            <person name="Endimiani A."/>
        </authorList>
    </citation>
    <scope>NUCLEOTIDE SEQUENCE [LARGE SCALE GENOMIC DNA]</scope>
    <source>
        <strain evidence="2 3">S2-IND-01-C</strain>
    </source>
</reference>
<sequence length="259" mass="29116">MNIDFHSEQNKYTYTGRTAHEDWTKTIVQLISPQGLRVADIGCGGGIYSAAWANLGAAEVIGIDFSAQMVTAANEHRRNGLNVSFRQGTAEHTGLTPESVDIVFARALIHHLPELNGCFSEAFRVLTPGGHVIIQDRTPEDVQIPGSKDHIRGYFFALFPRLTAMEIQRRPQKQRVCDALKAAGFTGIISVTVWETRRTYEHFEQLAQDLRMRTGRSILHYLNDDELDQLIHHIEQHIAGSGPIVEKDPWTIWFASKEA</sequence>
<dbReference type="CDD" id="cd02440">
    <property type="entry name" value="AdoMet_MTases"/>
    <property type="match status" value="1"/>
</dbReference>
<dbReference type="Proteomes" id="UP001210130">
    <property type="component" value="Chromosome"/>
</dbReference>
<name>A0AAJ5QWE4_9ENTR</name>
<evidence type="ECO:0000313" key="2">
    <source>
        <dbReference type="EMBL" id="WBW63136.1"/>
    </source>
</evidence>
<dbReference type="PANTHER" id="PTHR43591">
    <property type="entry name" value="METHYLTRANSFERASE"/>
    <property type="match status" value="1"/>
</dbReference>
<dbReference type="Pfam" id="PF08241">
    <property type="entry name" value="Methyltransf_11"/>
    <property type="match status" value="1"/>
</dbReference>
<dbReference type="RefSeq" id="WP_131047804.1">
    <property type="nucleotide sequence ID" value="NZ_CP041247.1"/>
</dbReference>
<evidence type="ECO:0000313" key="3">
    <source>
        <dbReference type="Proteomes" id="UP001210130"/>
    </source>
</evidence>
<accession>A0AAJ5QWE4</accession>
<dbReference type="SUPFAM" id="SSF53335">
    <property type="entry name" value="S-adenosyl-L-methionine-dependent methyltransferases"/>
    <property type="match status" value="1"/>
</dbReference>
<organism evidence="2 3">
    <name type="scientific">Klebsiella electrica</name>
    <dbReference type="NCBI Taxonomy" id="1259973"/>
    <lineage>
        <taxon>Bacteria</taxon>
        <taxon>Pseudomonadati</taxon>
        <taxon>Pseudomonadota</taxon>
        <taxon>Gammaproteobacteria</taxon>
        <taxon>Enterobacterales</taxon>
        <taxon>Enterobacteriaceae</taxon>
        <taxon>Klebsiella/Raoultella group</taxon>
        <taxon>Klebsiella</taxon>
    </lineage>
</organism>
<dbReference type="GO" id="GO:0008757">
    <property type="term" value="F:S-adenosylmethionine-dependent methyltransferase activity"/>
    <property type="evidence" value="ECO:0007669"/>
    <property type="project" value="InterPro"/>
</dbReference>
<evidence type="ECO:0000259" key="1">
    <source>
        <dbReference type="Pfam" id="PF08241"/>
    </source>
</evidence>
<protein>
    <submittedName>
        <fullName evidence="2">Class I SAM-dependent methyltransferase</fullName>
    </submittedName>
</protein>
<feature type="domain" description="Methyltransferase type 11" evidence="1">
    <location>
        <begin position="40"/>
        <end position="134"/>
    </location>
</feature>